<accession>A0A975A1G2</accession>
<reference evidence="5" key="1">
    <citation type="submission" date="2021-02" db="EMBL/GenBank/DDBJ databases">
        <title>Fulvivirga sp. S481 isolated from sea water.</title>
        <authorList>
            <person name="Bae S.S."/>
            <person name="Baek K."/>
        </authorList>
    </citation>
    <scope>NUCLEOTIDE SEQUENCE</scope>
    <source>
        <strain evidence="5">S481</strain>
    </source>
</reference>
<comment type="similarity">
    <text evidence="1">Belongs to the glycosyltransferase 2 family.</text>
</comment>
<dbReference type="KEGG" id="fuv:JR347_04850"/>
<gene>
    <name evidence="5" type="ORF">JR347_04850</name>
</gene>
<organism evidence="5 6">
    <name type="scientific">Fulvivirga lutea</name>
    <dbReference type="NCBI Taxonomy" id="2810512"/>
    <lineage>
        <taxon>Bacteria</taxon>
        <taxon>Pseudomonadati</taxon>
        <taxon>Bacteroidota</taxon>
        <taxon>Cytophagia</taxon>
        <taxon>Cytophagales</taxon>
        <taxon>Fulvivirgaceae</taxon>
        <taxon>Fulvivirga</taxon>
    </lineage>
</organism>
<keyword evidence="3" id="KW-0808">Transferase</keyword>
<dbReference type="CDD" id="cd00761">
    <property type="entry name" value="Glyco_tranf_GTA_type"/>
    <property type="match status" value="1"/>
</dbReference>
<dbReference type="InterPro" id="IPR050834">
    <property type="entry name" value="Glycosyltransf_2"/>
</dbReference>
<evidence type="ECO:0000259" key="4">
    <source>
        <dbReference type="Pfam" id="PF00535"/>
    </source>
</evidence>
<dbReference type="InterPro" id="IPR008929">
    <property type="entry name" value="Chondroitin_lyas"/>
</dbReference>
<evidence type="ECO:0000256" key="3">
    <source>
        <dbReference type="ARBA" id="ARBA00022679"/>
    </source>
</evidence>
<feature type="domain" description="Glycosyltransferase 2-like" evidence="4">
    <location>
        <begin position="229"/>
        <end position="354"/>
    </location>
</feature>
<evidence type="ECO:0000256" key="1">
    <source>
        <dbReference type="ARBA" id="ARBA00006739"/>
    </source>
</evidence>
<evidence type="ECO:0000256" key="2">
    <source>
        <dbReference type="ARBA" id="ARBA00022676"/>
    </source>
</evidence>
<dbReference type="Gene3D" id="3.90.550.10">
    <property type="entry name" value="Spore Coat Polysaccharide Biosynthesis Protein SpsA, Chain A"/>
    <property type="match status" value="1"/>
</dbReference>
<dbReference type="EMBL" id="CP070608">
    <property type="protein sequence ID" value="QSE98409.1"/>
    <property type="molecule type" value="Genomic_DNA"/>
</dbReference>
<dbReference type="InterPro" id="IPR001173">
    <property type="entry name" value="Glyco_trans_2-like"/>
</dbReference>
<dbReference type="AlphaFoldDB" id="A0A975A1G2"/>
<dbReference type="PANTHER" id="PTHR43685:SF5">
    <property type="entry name" value="GLYCOSYLTRANSFERASE EPSE-RELATED"/>
    <property type="match status" value="1"/>
</dbReference>
<protein>
    <submittedName>
        <fullName evidence="5">Glycosyltransferase family 2 protein</fullName>
    </submittedName>
</protein>
<dbReference type="SUPFAM" id="SSF53448">
    <property type="entry name" value="Nucleotide-diphospho-sugar transferases"/>
    <property type="match status" value="1"/>
</dbReference>
<keyword evidence="6" id="KW-1185">Reference proteome</keyword>
<keyword evidence="2" id="KW-0328">Glycosyltransferase</keyword>
<evidence type="ECO:0000313" key="6">
    <source>
        <dbReference type="Proteomes" id="UP000662783"/>
    </source>
</evidence>
<dbReference type="PANTHER" id="PTHR43685">
    <property type="entry name" value="GLYCOSYLTRANSFERASE"/>
    <property type="match status" value="1"/>
</dbReference>
<name>A0A975A1G2_9BACT</name>
<dbReference type="Gene3D" id="1.50.10.100">
    <property type="entry name" value="Chondroitin AC/alginate lyase"/>
    <property type="match status" value="1"/>
</dbReference>
<sequence length="1240" mass="143536">MEIHSKNELLNRLTKFEQLTNTEIDLIEEKTDKIKIQIEKAERILNSTIKINFDDKEAKKITRLLKYKLFNLGFTERALSDLEEKTKQDTSGNLRKLCAWELALWYANKYNQEAAKKCIYYLEINTDNGSNMHLSSQASVLAAESYALLNQIGKAKEILDRSLDVEENPDVYLGVASLQSSSKEKINWLNKAFRYNNNCEVTLTGDFQKPLYDQLITFSEAKKEGPLVTVIIPVYNSADTIGTALQSLLNQTWYNIEIIVADDCSTDQTLKVVSEFKDERVRVIKAEVNGGPYHVRNLALLEAKGEYITCNDADDWSHPEKIELQVLELQRNEGLVATMSSWARVTDDLIFFRRGNPGFFIQMNLSSLMIRKEVVFKSLGGWDQVRFGADSEFLHRIKTLFGNQSIIVLPNILSLARVSEGSLTDNKKFGYHGTPMGVRKEYAESYTYYHKRTRELLYDIRNTSRPFPVPNAMLNPKTKMLFFDMVVAFDFRIENSNKIEAIKQNIHEATSKGYSCGVVQISNYSSEERRVVNENIRSILNNDSVRMIVYGETVSTELLIIYDPFILTEKQEYIPKIKAGNLILKFNDLSYESDNKSYLNIDKCLNNIKDYFEKDAHWVPTNYMSRNSMYMIFPECLTRIELSKSNWKGVEPLLKEHESKILYQRNIARNYIIREQNIPKLKQSYYNSGLDAVPDTFVLYRIIGNDLYPRHKKGQSLENLRFILENEPELKDCQKRFIVNRIFDETIENEIVSLLKKHNVKYTIIKFEANEYLKVDFSIDCFSQPSYLLSEEFENSGVFAKYRAWLAPCSLKNAYLMNNNGARNLALEEGKKVAKWVLPWDGNCFITENAWEEFVNDVKRDPYFRHFIVPMARITNNRDLLKNDFRPSATEEPQIAFRHDTKDIFNEKFVYGRRPKVELFWRLGVPGTWDEWKQDDPWDPTRGSLSEEAYSFEFGGWVSRLYSGMGELEKKQNAGKRVLARNEAIFNSIAYVTSQCADAKKTDKVFLKSPLSSTSISKGSRIGNLIYKLKSTNIEHSRNLKDIMLSIIAFSLFDLPINGKNLISKTHEILSPESLKEFYRSQAQLKLGTNNMSTSLCFFLDSLRIIKDSQLCTSDELSELDKSLSEYFHWLLNSKECLILRISHEYLGVLFELQVLSLSAYLNNLESLYKSIIRLKCKYATAYLNNENVLVHSDLYIAWHLSNKIAKHWGCEIIGIDLISDTNYEMPSLEHELDFLKLII</sequence>
<dbReference type="GO" id="GO:0016757">
    <property type="term" value="F:glycosyltransferase activity"/>
    <property type="evidence" value="ECO:0007669"/>
    <property type="project" value="UniProtKB-KW"/>
</dbReference>
<proteinExistence type="inferred from homology"/>
<evidence type="ECO:0000313" key="5">
    <source>
        <dbReference type="EMBL" id="QSE98409.1"/>
    </source>
</evidence>
<dbReference type="InterPro" id="IPR029044">
    <property type="entry name" value="Nucleotide-diphossugar_trans"/>
</dbReference>
<dbReference type="Pfam" id="PF00535">
    <property type="entry name" value="Glycos_transf_2"/>
    <property type="match status" value="1"/>
</dbReference>
<dbReference type="Proteomes" id="UP000662783">
    <property type="component" value="Chromosome"/>
</dbReference>
<dbReference type="RefSeq" id="WP_205722923.1">
    <property type="nucleotide sequence ID" value="NZ_CP070608.1"/>
</dbReference>